<comment type="caution">
    <text evidence="1">The sequence shown here is derived from an EMBL/GenBank/DDBJ whole genome shotgun (WGS) entry which is preliminary data.</text>
</comment>
<dbReference type="EMBL" id="REGN01010797">
    <property type="protein sequence ID" value="RMZ98399.1"/>
    <property type="molecule type" value="Genomic_DNA"/>
</dbReference>
<accession>A0A3M7PH71</accession>
<evidence type="ECO:0000313" key="2">
    <source>
        <dbReference type="Proteomes" id="UP000276133"/>
    </source>
</evidence>
<gene>
    <name evidence="1" type="ORF">BpHYR1_021058</name>
</gene>
<evidence type="ECO:0000313" key="1">
    <source>
        <dbReference type="EMBL" id="RMZ98399.1"/>
    </source>
</evidence>
<protein>
    <submittedName>
        <fullName evidence="1">Uncharacterized protein</fullName>
    </submittedName>
</protein>
<dbReference type="Proteomes" id="UP000276133">
    <property type="component" value="Unassembled WGS sequence"/>
</dbReference>
<organism evidence="1 2">
    <name type="scientific">Brachionus plicatilis</name>
    <name type="common">Marine rotifer</name>
    <name type="synonym">Brachionus muelleri</name>
    <dbReference type="NCBI Taxonomy" id="10195"/>
    <lineage>
        <taxon>Eukaryota</taxon>
        <taxon>Metazoa</taxon>
        <taxon>Spiralia</taxon>
        <taxon>Gnathifera</taxon>
        <taxon>Rotifera</taxon>
        <taxon>Eurotatoria</taxon>
        <taxon>Monogononta</taxon>
        <taxon>Pseudotrocha</taxon>
        <taxon>Ploima</taxon>
        <taxon>Brachionidae</taxon>
        <taxon>Brachionus</taxon>
    </lineage>
</organism>
<keyword evidence="2" id="KW-1185">Reference proteome</keyword>
<name>A0A3M7PH71_BRAPC</name>
<dbReference type="AlphaFoldDB" id="A0A3M7PH71"/>
<sequence>MLNQFNLETIQERCKKLASNYLTRALRVNPLIKDLVTFYNIAPKISEGLFLLINIAINENFEARKVIKDLIKLTKKDILYFKLDHENFGQI</sequence>
<proteinExistence type="predicted"/>
<reference evidence="1 2" key="1">
    <citation type="journal article" date="2018" name="Sci. Rep.">
        <title>Genomic signatures of local adaptation to the degree of environmental predictability in rotifers.</title>
        <authorList>
            <person name="Franch-Gras L."/>
            <person name="Hahn C."/>
            <person name="Garcia-Roger E.M."/>
            <person name="Carmona M.J."/>
            <person name="Serra M."/>
            <person name="Gomez A."/>
        </authorList>
    </citation>
    <scope>NUCLEOTIDE SEQUENCE [LARGE SCALE GENOMIC DNA]</scope>
    <source>
        <strain evidence="1">HYR1</strain>
    </source>
</reference>